<reference evidence="2" key="2">
    <citation type="journal article" date="2024" name="Plant">
        <title>Genomic evolution and insights into agronomic trait innovations of Sesamum species.</title>
        <authorList>
            <person name="Miao H."/>
            <person name="Wang L."/>
            <person name="Qu L."/>
            <person name="Liu H."/>
            <person name="Sun Y."/>
            <person name="Le M."/>
            <person name="Wang Q."/>
            <person name="Wei S."/>
            <person name="Zheng Y."/>
            <person name="Lin W."/>
            <person name="Duan Y."/>
            <person name="Cao H."/>
            <person name="Xiong S."/>
            <person name="Wang X."/>
            <person name="Wei L."/>
            <person name="Li C."/>
            <person name="Ma Q."/>
            <person name="Ju M."/>
            <person name="Zhao R."/>
            <person name="Li G."/>
            <person name="Mu C."/>
            <person name="Tian Q."/>
            <person name="Mei H."/>
            <person name="Zhang T."/>
            <person name="Gao T."/>
            <person name="Zhang H."/>
        </authorList>
    </citation>
    <scope>NUCLEOTIDE SEQUENCE</scope>
    <source>
        <strain evidence="2">G02</strain>
    </source>
</reference>
<keyword evidence="1" id="KW-0472">Membrane</keyword>
<accession>A0AAW2LPP0</accession>
<keyword evidence="1" id="KW-0812">Transmembrane</keyword>
<organism evidence="2">
    <name type="scientific">Sesamum radiatum</name>
    <name type="common">Black benniseed</name>
    <dbReference type="NCBI Taxonomy" id="300843"/>
    <lineage>
        <taxon>Eukaryota</taxon>
        <taxon>Viridiplantae</taxon>
        <taxon>Streptophyta</taxon>
        <taxon>Embryophyta</taxon>
        <taxon>Tracheophyta</taxon>
        <taxon>Spermatophyta</taxon>
        <taxon>Magnoliopsida</taxon>
        <taxon>eudicotyledons</taxon>
        <taxon>Gunneridae</taxon>
        <taxon>Pentapetalae</taxon>
        <taxon>asterids</taxon>
        <taxon>lamiids</taxon>
        <taxon>Lamiales</taxon>
        <taxon>Pedaliaceae</taxon>
        <taxon>Sesamum</taxon>
    </lineage>
</organism>
<gene>
    <name evidence="2" type="ORF">Sradi_5232100</name>
</gene>
<sequence length="107" mass="11519">MGTVKGVYTVFTLCHAGFLSLKSLLGFLERPSSFFFFLFSPRPSLLDAWASSILMYLATCAKRASNFVAGFLAKDLKKSPSNSPCGKTLALTSWVAEGTSKAAVLNL</sequence>
<evidence type="ECO:0000313" key="2">
    <source>
        <dbReference type="EMBL" id="KAL0319706.1"/>
    </source>
</evidence>
<protein>
    <submittedName>
        <fullName evidence="2">Uncharacterized protein</fullName>
    </submittedName>
</protein>
<dbReference type="EMBL" id="JACGWJ010000024">
    <property type="protein sequence ID" value="KAL0319706.1"/>
    <property type="molecule type" value="Genomic_DNA"/>
</dbReference>
<proteinExistence type="predicted"/>
<comment type="caution">
    <text evidence="2">The sequence shown here is derived from an EMBL/GenBank/DDBJ whole genome shotgun (WGS) entry which is preliminary data.</text>
</comment>
<reference evidence="2" key="1">
    <citation type="submission" date="2020-06" db="EMBL/GenBank/DDBJ databases">
        <authorList>
            <person name="Li T."/>
            <person name="Hu X."/>
            <person name="Zhang T."/>
            <person name="Song X."/>
            <person name="Zhang H."/>
            <person name="Dai N."/>
            <person name="Sheng W."/>
            <person name="Hou X."/>
            <person name="Wei L."/>
        </authorList>
    </citation>
    <scope>NUCLEOTIDE SEQUENCE</scope>
    <source>
        <strain evidence="2">G02</strain>
        <tissue evidence="2">Leaf</tissue>
    </source>
</reference>
<evidence type="ECO:0000256" key="1">
    <source>
        <dbReference type="SAM" id="Phobius"/>
    </source>
</evidence>
<dbReference type="AlphaFoldDB" id="A0AAW2LPP0"/>
<keyword evidence="1" id="KW-1133">Transmembrane helix</keyword>
<feature type="transmembrane region" description="Helical" evidence="1">
    <location>
        <begin position="7"/>
        <end position="28"/>
    </location>
</feature>
<name>A0AAW2LPP0_SESRA</name>